<name>A0A015TPW3_BACFG</name>
<dbReference type="RefSeq" id="WP_008661453.1">
    <property type="nucleotide sequence ID" value="NZ_JGCY01000398.1"/>
</dbReference>
<accession>A0A015TPW3</accession>
<dbReference type="EMBL" id="JGCY01000398">
    <property type="protein sequence ID" value="EXY72681.1"/>
    <property type="molecule type" value="Genomic_DNA"/>
</dbReference>
<feature type="chain" id="PRO_5001479206" description="OmpA-OmpF-like porin family protein" evidence="2">
    <location>
        <begin position="21"/>
        <end position="324"/>
    </location>
</feature>
<gene>
    <name evidence="3" type="ORF">M124_3601</name>
</gene>
<dbReference type="GeneID" id="60367329"/>
<dbReference type="Proteomes" id="UP000020529">
    <property type="component" value="Unassembled WGS sequence"/>
</dbReference>
<evidence type="ECO:0000313" key="3">
    <source>
        <dbReference type="EMBL" id="EXY72681.1"/>
    </source>
</evidence>
<comment type="caution">
    <text evidence="3">The sequence shown here is derived from an EMBL/GenBank/DDBJ whole genome shotgun (WGS) entry which is preliminary data.</text>
</comment>
<proteinExistence type="predicted"/>
<organism evidence="3 4">
    <name type="scientific">Bacteroides fragilis str. 3988T(B)14</name>
    <dbReference type="NCBI Taxonomy" id="1339315"/>
    <lineage>
        <taxon>Bacteria</taxon>
        <taxon>Pseudomonadati</taxon>
        <taxon>Bacteroidota</taxon>
        <taxon>Bacteroidia</taxon>
        <taxon>Bacteroidales</taxon>
        <taxon>Bacteroidaceae</taxon>
        <taxon>Bacteroides</taxon>
    </lineage>
</organism>
<keyword evidence="2" id="KW-0732">Signal</keyword>
<dbReference type="PATRIC" id="fig|1339315.3.peg.4247"/>
<reference evidence="3 4" key="1">
    <citation type="submission" date="2014-02" db="EMBL/GenBank/DDBJ databases">
        <authorList>
            <person name="Sears C."/>
            <person name="Carroll K."/>
            <person name="Sack B.R."/>
            <person name="Qadri F."/>
            <person name="Myers L.L."/>
            <person name="Chung G.-T."/>
            <person name="Escheverria P."/>
            <person name="Fraser C.M."/>
            <person name="Sadzewicz L."/>
            <person name="Shefchek K.A."/>
            <person name="Tallon L."/>
            <person name="Das S.P."/>
            <person name="Daugherty S."/>
            <person name="Mongodin E.F."/>
        </authorList>
    </citation>
    <scope>NUCLEOTIDE SEQUENCE [LARGE SCALE GENOMIC DNA]</scope>
    <source>
        <strain evidence="4">3988T(B)14</strain>
    </source>
</reference>
<dbReference type="AlphaFoldDB" id="A0A015TPW3"/>
<feature type="signal peptide" evidence="2">
    <location>
        <begin position="1"/>
        <end position="20"/>
    </location>
</feature>
<evidence type="ECO:0000313" key="4">
    <source>
        <dbReference type="Proteomes" id="UP000020529"/>
    </source>
</evidence>
<sequence>MIKKLCIILLSVCTVAPLSAQQYSSSDDASFAPKKGQWQVSMVFGSSQMFNNSTEDYLLPRYWDGKSALAPNIGIGNGSGHQSADPAYYLTLGDLNNNSLVNIIGVQGKYFLTDRWDINLMFSMNIGVTPKKDYIEGDRTVQDMQIPAKQYLEGKIKNNWSINIGSNYYFNTKNERINLYVGGLLGWQMGRIQTTTPYTGIMVEDPDMSTDDADAPGGTDLNPSENPNSQDNAAVVDGSDVNGTPLEVYIPNTRTGQIFGLRAASVAGIEYSLGKGLILGFEVQPVAYRYDMIQICPKGMSAYKVGHHNINLFALPNLKLGFRF</sequence>
<feature type="compositionally biased region" description="Acidic residues" evidence="1">
    <location>
        <begin position="204"/>
        <end position="214"/>
    </location>
</feature>
<protein>
    <recommendedName>
        <fullName evidence="5">OmpA-OmpF-like porin family protein</fullName>
    </recommendedName>
</protein>
<evidence type="ECO:0000256" key="2">
    <source>
        <dbReference type="SAM" id="SignalP"/>
    </source>
</evidence>
<feature type="compositionally biased region" description="Polar residues" evidence="1">
    <location>
        <begin position="221"/>
        <end position="232"/>
    </location>
</feature>
<dbReference type="Pfam" id="PF16961">
    <property type="entry name" value="OmpA_like"/>
    <property type="match status" value="1"/>
</dbReference>
<dbReference type="InterPro" id="IPR031585">
    <property type="entry name" value="OmpA_OmpF-like"/>
</dbReference>
<feature type="region of interest" description="Disordered" evidence="1">
    <location>
        <begin position="203"/>
        <end position="232"/>
    </location>
</feature>
<evidence type="ECO:0008006" key="5">
    <source>
        <dbReference type="Google" id="ProtNLM"/>
    </source>
</evidence>
<dbReference type="Gene3D" id="2.40.160.20">
    <property type="match status" value="1"/>
</dbReference>
<evidence type="ECO:0000256" key="1">
    <source>
        <dbReference type="SAM" id="MobiDB-lite"/>
    </source>
</evidence>